<dbReference type="GO" id="GO:0003729">
    <property type="term" value="F:mRNA binding"/>
    <property type="evidence" value="ECO:0007669"/>
    <property type="project" value="TreeGrafter"/>
</dbReference>
<evidence type="ECO:0000256" key="4">
    <source>
        <dbReference type="ARBA" id="ARBA00023242"/>
    </source>
</evidence>
<dbReference type="InterPro" id="IPR012677">
    <property type="entry name" value="Nucleotide-bd_a/b_plait_sf"/>
</dbReference>
<dbReference type="PANTHER" id="PTHR13112">
    <property type="entry name" value="UPF3 REGULATOR OF NONSENSE TRANSCRIPTS-LIKE PROTEIN"/>
    <property type="match status" value="1"/>
</dbReference>
<dbReference type="GeneID" id="59287510"/>
<feature type="compositionally biased region" description="Polar residues" evidence="6">
    <location>
        <begin position="626"/>
        <end position="637"/>
    </location>
</feature>
<feature type="compositionally biased region" description="Low complexity" evidence="6">
    <location>
        <begin position="299"/>
        <end position="312"/>
    </location>
</feature>
<dbReference type="FunFam" id="3.30.70.330:FF:000637">
    <property type="entry name" value="Nonsense-mediated mRNA decay protein Upf3, putative"/>
    <property type="match status" value="1"/>
</dbReference>
<gene>
    <name evidence="8" type="ORF">HO173_005849</name>
</gene>
<feature type="region of interest" description="Disordered" evidence="6">
    <location>
        <begin position="23"/>
        <end position="44"/>
    </location>
</feature>
<dbReference type="InterPro" id="IPR039722">
    <property type="entry name" value="Upf3"/>
</dbReference>
<dbReference type="GO" id="GO:0000184">
    <property type="term" value="P:nuclear-transcribed mRNA catabolic process, nonsense-mediated decay"/>
    <property type="evidence" value="ECO:0007669"/>
    <property type="project" value="UniProtKB-KW"/>
</dbReference>
<dbReference type="PANTHER" id="PTHR13112:SF0">
    <property type="entry name" value="FI21285P1"/>
    <property type="match status" value="1"/>
</dbReference>
<feature type="region of interest" description="Disordered" evidence="6">
    <location>
        <begin position="285"/>
        <end position="312"/>
    </location>
</feature>
<feature type="compositionally biased region" description="Polar residues" evidence="6">
    <location>
        <begin position="430"/>
        <end position="440"/>
    </location>
</feature>
<dbReference type="SMART" id="SM00360">
    <property type="entry name" value="RRM"/>
    <property type="match status" value="1"/>
</dbReference>
<feature type="region of interest" description="Disordered" evidence="6">
    <location>
        <begin position="534"/>
        <end position="637"/>
    </location>
</feature>
<evidence type="ECO:0000259" key="7">
    <source>
        <dbReference type="PROSITE" id="PS50102"/>
    </source>
</evidence>
<feature type="region of interest" description="Disordered" evidence="6">
    <location>
        <begin position="339"/>
        <end position="454"/>
    </location>
</feature>
<organism evidence="8 9">
    <name type="scientific">Letharia columbiana</name>
    <dbReference type="NCBI Taxonomy" id="112416"/>
    <lineage>
        <taxon>Eukaryota</taxon>
        <taxon>Fungi</taxon>
        <taxon>Dikarya</taxon>
        <taxon>Ascomycota</taxon>
        <taxon>Pezizomycotina</taxon>
        <taxon>Lecanoromycetes</taxon>
        <taxon>OSLEUM clade</taxon>
        <taxon>Lecanoromycetidae</taxon>
        <taxon>Lecanorales</taxon>
        <taxon>Lecanorineae</taxon>
        <taxon>Parmeliaceae</taxon>
        <taxon>Letharia</taxon>
    </lineage>
</organism>
<dbReference type="Pfam" id="PF00076">
    <property type="entry name" value="RRM_1"/>
    <property type="match status" value="1"/>
</dbReference>
<dbReference type="InterPro" id="IPR035979">
    <property type="entry name" value="RBD_domain_sf"/>
</dbReference>
<evidence type="ECO:0000256" key="5">
    <source>
        <dbReference type="PROSITE-ProRule" id="PRU00176"/>
    </source>
</evidence>
<evidence type="ECO:0000256" key="6">
    <source>
        <dbReference type="SAM" id="MobiDB-lite"/>
    </source>
</evidence>
<dbReference type="OrthoDB" id="18087at2759"/>
<comment type="caution">
    <text evidence="8">The sequence shown here is derived from an EMBL/GenBank/DDBJ whole genome shotgun (WGS) entry which is preliminary data.</text>
</comment>
<dbReference type="EMBL" id="JACCJC010000021">
    <property type="protein sequence ID" value="KAF6236219.1"/>
    <property type="molecule type" value="Genomic_DNA"/>
</dbReference>
<evidence type="ECO:0000256" key="2">
    <source>
        <dbReference type="ARBA" id="ARBA00005991"/>
    </source>
</evidence>
<dbReference type="CDD" id="cd12455">
    <property type="entry name" value="RRM_like_Smg4_UPF3"/>
    <property type="match status" value="1"/>
</dbReference>
<evidence type="ECO:0000313" key="9">
    <source>
        <dbReference type="Proteomes" id="UP000578531"/>
    </source>
</evidence>
<accession>A0A8H6FWW1</accession>
<comment type="similarity">
    <text evidence="2">Belongs to the RENT3 family.</text>
</comment>
<dbReference type="InterPro" id="IPR005120">
    <property type="entry name" value="UPF3_dom"/>
</dbReference>
<dbReference type="GO" id="GO:0005737">
    <property type="term" value="C:cytoplasm"/>
    <property type="evidence" value="ECO:0007669"/>
    <property type="project" value="TreeGrafter"/>
</dbReference>
<keyword evidence="4" id="KW-0539">Nucleus</keyword>
<feature type="region of interest" description="Disordered" evidence="6">
    <location>
        <begin position="211"/>
        <end position="269"/>
    </location>
</feature>
<feature type="compositionally biased region" description="Polar residues" evidence="6">
    <location>
        <begin position="249"/>
        <end position="258"/>
    </location>
</feature>
<evidence type="ECO:0000313" key="8">
    <source>
        <dbReference type="EMBL" id="KAF6236219.1"/>
    </source>
</evidence>
<keyword evidence="5" id="KW-0694">RNA-binding</keyword>
<keyword evidence="3" id="KW-0866">Nonsense-mediated mRNA decay</keyword>
<feature type="region of interest" description="Disordered" evidence="6">
    <location>
        <begin position="128"/>
        <end position="163"/>
    </location>
</feature>
<keyword evidence="9" id="KW-1185">Reference proteome</keyword>
<reference evidence="8 9" key="1">
    <citation type="journal article" date="2020" name="Genomics">
        <title>Complete, high-quality genomes from long-read metagenomic sequencing of two wolf lichen thalli reveals enigmatic genome architecture.</title>
        <authorList>
            <person name="McKenzie S.K."/>
            <person name="Walston R.F."/>
            <person name="Allen J.L."/>
        </authorList>
    </citation>
    <scope>NUCLEOTIDE SEQUENCE [LARGE SCALE GENOMIC DNA]</scope>
    <source>
        <strain evidence="8">WasteWater2</strain>
    </source>
</reference>
<dbReference type="AlphaFoldDB" id="A0A8H6FWW1"/>
<feature type="domain" description="RRM" evidence="7">
    <location>
        <begin position="456"/>
        <end position="540"/>
    </location>
</feature>
<evidence type="ECO:0000256" key="1">
    <source>
        <dbReference type="ARBA" id="ARBA00004123"/>
    </source>
</evidence>
<name>A0A8H6FWW1_9LECA</name>
<proteinExistence type="inferred from homology"/>
<sequence length="637" mass="65408">MTSPISAPRVTIARPARSNGVLSIPASVTQKRSGPDSEGLMSKPATTRLKLIVRRLPPGLTQAEFEEALGDDWKVNGGKVDWAVYKAGKVSKDPAKPSRPSRAYLHLTKQDHLNLLSEHVRNTNFNDAKASSKDPALLGPPSVEFAPYGRVPSSRPRKDARQGTIDQDPEFMDFLQSLTNPPAKAVHTDQENGGVGKVKDKVTTTPLIQFLKDKKANKGKENATAPKGAKHSRQDSKDSKSAAVADSKNATGNVTASSPKKRSAQAVKVEQAARDAVKVLNKQAAIAKQGNVSPSPSKTVPAPTNPAVTPNSTANAALADKKRERGNASAAAKILQRDLGLGGHPGGRGGRRGLLGNVVNRPTPGNASPAAKAPGTTQTTQPAISTTGNSTATSTDAIDVSVAPVPDAVPPPARNLPPSGPAASRGPTKASASMRATPSGTGPAFSKPAAPPSTATQAFLKHANPSQGITEPLLDEAFAVFGAINKVEIDKKKGFAYVDFVEPESLQKAVKASPIKVAQGQVVVLERKTGPTLQARNVRGGGPMLGNRGGGIPVGNRGGGMPVGNRGGSMRGRGGFGRGGNNFPNANNAKGTNATATTATTASTPASNPSATSAAQPATESASSHPAAQSSDASTTS</sequence>
<feature type="compositionally biased region" description="Polar residues" evidence="6">
    <location>
        <begin position="382"/>
        <end position="395"/>
    </location>
</feature>
<evidence type="ECO:0000256" key="3">
    <source>
        <dbReference type="ARBA" id="ARBA00023161"/>
    </source>
</evidence>
<dbReference type="Pfam" id="PF03467">
    <property type="entry name" value="Smg4_UPF3"/>
    <property type="match status" value="1"/>
</dbReference>
<dbReference type="SUPFAM" id="SSF54928">
    <property type="entry name" value="RNA-binding domain, RBD"/>
    <property type="match status" value="2"/>
</dbReference>
<comment type="subcellular location">
    <subcellularLocation>
        <location evidence="1">Nucleus</location>
    </subcellularLocation>
</comment>
<dbReference type="InterPro" id="IPR000504">
    <property type="entry name" value="RRM_dom"/>
</dbReference>
<feature type="compositionally biased region" description="Low complexity" evidence="6">
    <location>
        <begin position="581"/>
        <end position="624"/>
    </location>
</feature>
<feature type="compositionally biased region" description="Low complexity" evidence="6">
    <location>
        <begin position="396"/>
        <end position="406"/>
    </location>
</feature>
<protein>
    <recommendedName>
        <fullName evidence="7">RRM domain-containing protein</fullName>
    </recommendedName>
</protein>
<dbReference type="PROSITE" id="PS50102">
    <property type="entry name" value="RRM"/>
    <property type="match status" value="1"/>
</dbReference>
<feature type="compositionally biased region" description="Basic and acidic residues" evidence="6">
    <location>
        <begin position="211"/>
        <end position="221"/>
    </location>
</feature>
<dbReference type="GO" id="GO:0045727">
    <property type="term" value="P:positive regulation of translation"/>
    <property type="evidence" value="ECO:0007669"/>
    <property type="project" value="TreeGrafter"/>
</dbReference>
<dbReference type="CDD" id="cd00590">
    <property type="entry name" value="RRM_SF"/>
    <property type="match status" value="1"/>
</dbReference>
<dbReference type="Proteomes" id="UP000578531">
    <property type="component" value="Unassembled WGS sequence"/>
</dbReference>
<feature type="compositionally biased region" description="Gly residues" evidence="6">
    <location>
        <begin position="539"/>
        <end position="580"/>
    </location>
</feature>
<feature type="compositionally biased region" description="Pro residues" evidence="6">
    <location>
        <begin position="407"/>
        <end position="420"/>
    </location>
</feature>
<dbReference type="Gene3D" id="3.30.70.330">
    <property type="match status" value="2"/>
</dbReference>
<dbReference type="RefSeq" id="XP_037165571.1">
    <property type="nucleotide sequence ID" value="XM_037307762.1"/>
</dbReference>
<dbReference type="GO" id="GO:0005730">
    <property type="term" value="C:nucleolus"/>
    <property type="evidence" value="ECO:0007669"/>
    <property type="project" value="TreeGrafter"/>
</dbReference>